<dbReference type="OrthoDB" id="9769113at2"/>
<dbReference type="EMBL" id="RBXP01000018">
    <property type="protein sequence ID" value="RKT50436.1"/>
    <property type="molecule type" value="Genomic_DNA"/>
</dbReference>
<dbReference type="RefSeq" id="WP_121459267.1">
    <property type="nucleotide sequence ID" value="NZ_RBXP01000018.1"/>
</dbReference>
<evidence type="ECO:0000256" key="1">
    <source>
        <dbReference type="ARBA" id="ARBA00005125"/>
    </source>
</evidence>
<feature type="domain" description="NAD-dependent epimerase/dehydratase" evidence="3">
    <location>
        <begin position="28"/>
        <end position="273"/>
    </location>
</feature>
<comment type="similarity">
    <text evidence="2">Belongs to the NAD(P)-dependent epimerase/dehydratase family.</text>
</comment>
<evidence type="ECO:0000313" key="5">
    <source>
        <dbReference type="Proteomes" id="UP000270626"/>
    </source>
</evidence>
<dbReference type="InterPro" id="IPR036291">
    <property type="entry name" value="NAD(P)-bd_dom_sf"/>
</dbReference>
<comment type="pathway">
    <text evidence="1">Bacterial outer membrane biogenesis; LPS O-antigen biosynthesis.</text>
</comment>
<dbReference type="Pfam" id="PF01370">
    <property type="entry name" value="Epimerase"/>
    <property type="match status" value="1"/>
</dbReference>
<dbReference type="Proteomes" id="UP000270626">
    <property type="component" value="Unassembled WGS sequence"/>
</dbReference>
<protein>
    <submittedName>
        <fullName evidence="4">dTDP-glucose 4,6-dehydratase</fullName>
    </submittedName>
</protein>
<proteinExistence type="inferred from homology"/>
<evidence type="ECO:0000313" key="4">
    <source>
        <dbReference type="EMBL" id="RKT50436.1"/>
    </source>
</evidence>
<dbReference type="AlphaFoldDB" id="A0A495VM40"/>
<dbReference type="SUPFAM" id="SSF51735">
    <property type="entry name" value="NAD(P)-binding Rossmann-fold domains"/>
    <property type="match status" value="1"/>
</dbReference>
<dbReference type="PANTHER" id="PTHR43000">
    <property type="entry name" value="DTDP-D-GLUCOSE 4,6-DEHYDRATASE-RELATED"/>
    <property type="match status" value="1"/>
</dbReference>
<dbReference type="Gene3D" id="3.40.50.720">
    <property type="entry name" value="NAD(P)-binding Rossmann-like Domain"/>
    <property type="match status" value="1"/>
</dbReference>
<evidence type="ECO:0000256" key="2">
    <source>
        <dbReference type="ARBA" id="ARBA00007637"/>
    </source>
</evidence>
<name>A0A495VM40_9RHOO</name>
<gene>
    <name evidence="4" type="ORF">DFR40_2995</name>
</gene>
<accession>A0A495VM40</accession>
<comment type="caution">
    <text evidence="4">The sequence shown here is derived from an EMBL/GenBank/DDBJ whole genome shotgun (WGS) entry which is preliminary data.</text>
</comment>
<keyword evidence="5" id="KW-1185">Reference proteome</keyword>
<sequence>MITTPMREDFAALAAVESLYQPLQGRRIYVTGASGQIGWYLVHFLCFLIAGGHLRCELTAHLRNPRRLQEKFPEHASLPCRFAVDEDAATALAAADFDLVLHCASRASPKHFAGSPVDVLTPNAILTQALLEQLRRRNPACRFVYLSTTGVTGFIPDEQRPSSESEYGPLSCTELGNCYLESKRFGEMLCLAYQQQYGIPVLILRPSITYGPGFELDDGRSYADFVRALLAGEPIRLTSDGSAVRNFLYVADFVRGLLVALAKAAPGAVLNVASPAPISILELATLLNDRALPRPLGQVERQTSPAQAMTRVNFKSTDASVDQLRALGWEMTIDPLAGFQRTIRHYQECIQ</sequence>
<dbReference type="InterPro" id="IPR001509">
    <property type="entry name" value="Epimerase_deHydtase"/>
</dbReference>
<reference evidence="4 5" key="1">
    <citation type="submission" date="2018-10" db="EMBL/GenBank/DDBJ databases">
        <title>Genomic Encyclopedia of Type Strains, Phase IV (KMG-IV): sequencing the most valuable type-strain genomes for metagenomic binning, comparative biology and taxonomic classification.</title>
        <authorList>
            <person name="Goeker M."/>
        </authorList>
    </citation>
    <scope>NUCLEOTIDE SEQUENCE [LARGE SCALE GENOMIC DNA]</scope>
    <source>
        <strain evidence="4 5">DSM 23841</strain>
    </source>
</reference>
<organism evidence="4 5">
    <name type="scientific">Azonexus fungiphilus</name>
    <dbReference type="NCBI Taxonomy" id="146940"/>
    <lineage>
        <taxon>Bacteria</taxon>
        <taxon>Pseudomonadati</taxon>
        <taxon>Pseudomonadota</taxon>
        <taxon>Betaproteobacteria</taxon>
        <taxon>Rhodocyclales</taxon>
        <taxon>Azonexaceae</taxon>
        <taxon>Azonexus</taxon>
    </lineage>
</organism>
<evidence type="ECO:0000259" key="3">
    <source>
        <dbReference type="Pfam" id="PF01370"/>
    </source>
</evidence>